<comment type="catalytic activity">
    <reaction evidence="1 6">
        <text>adenosine 5'-phosphosulfate + ATP = 3'-phosphoadenylyl sulfate + ADP + H(+)</text>
        <dbReference type="Rhea" id="RHEA:24152"/>
        <dbReference type="ChEBI" id="CHEBI:15378"/>
        <dbReference type="ChEBI" id="CHEBI:30616"/>
        <dbReference type="ChEBI" id="CHEBI:58243"/>
        <dbReference type="ChEBI" id="CHEBI:58339"/>
        <dbReference type="ChEBI" id="CHEBI:456216"/>
        <dbReference type="EC" id="2.7.1.25"/>
    </reaction>
</comment>
<name>A0ABX1LT19_9CYAN</name>
<dbReference type="InterPro" id="IPR059117">
    <property type="entry name" value="APS_kinase_dom"/>
</dbReference>
<dbReference type="EC" id="2.7.1.25" evidence="2 6"/>
<evidence type="ECO:0000259" key="7">
    <source>
        <dbReference type="Pfam" id="PF01583"/>
    </source>
</evidence>
<dbReference type="EMBL" id="JAAVJL010000001">
    <property type="protein sequence ID" value="NMF58660.1"/>
    <property type="molecule type" value="Genomic_DNA"/>
</dbReference>
<evidence type="ECO:0000313" key="9">
    <source>
        <dbReference type="Proteomes" id="UP000738376"/>
    </source>
</evidence>
<dbReference type="Proteomes" id="UP000738376">
    <property type="component" value="Unassembled WGS sequence"/>
</dbReference>
<feature type="domain" description="APS kinase" evidence="7">
    <location>
        <begin position="30"/>
        <end position="147"/>
    </location>
</feature>
<dbReference type="SUPFAM" id="SSF52540">
    <property type="entry name" value="P-loop containing nucleoside triphosphate hydrolases"/>
    <property type="match status" value="1"/>
</dbReference>
<evidence type="ECO:0000256" key="1">
    <source>
        <dbReference type="ARBA" id="ARBA00001823"/>
    </source>
</evidence>
<gene>
    <name evidence="8" type="primary">cysC</name>
    <name evidence="8" type="ORF">HC246_11675</name>
</gene>
<comment type="similarity">
    <text evidence="6">Belongs to the APS kinase family.</text>
</comment>
<accession>A0ABX1LT19</accession>
<dbReference type="PANTHER" id="PTHR42700:SF1">
    <property type="entry name" value="SULFATE ADENYLYLTRANSFERASE"/>
    <property type="match status" value="1"/>
</dbReference>
<evidence type="ECO:0000256" key="2">
    <source>
        <dbReference type="ARBA" id="ARBA00012121"/>
    </source>
</evidence>
<sequence>MCVEPHFGHFIVFHCLNSLSLIFTHSSLIYATPVLDGDIVRTYLSQELGFSKKDRDTNIRRIAFVTMLLRRHQVIVIVSAISPYQKTREEARKMLENFVEVYVKAPLDVCAKRDTKGLYAKAKSREIKQFTGIDHPYEEPINPEIICHTDLETTEESINKVISLLQQKQYLSDKVGCSAN</sequence>
<evidence type="ECO:0000256" key="3">
    <source>
        <dbReference type="ARBA" id="ARBA00022679"/>
    </source>
</evidence>
<protein>
    <recommendedName>
        <fullName evidence="2 6">Adenylyl-sulfate kinase</fullName>
        <ecNumber evidence="2 6">2.7.1.25</ecNumber>
    </recommendedName>
</protein>
<organism evidence="8 9">
    <name type="scientific">Pseudanabaena yagii GIHE-NHR1</name>
    <dbReference type="NCBI Taxonomy" id="2722753"/>
    <lineage>
        <taxon>Bacteria</taxon>
        <taxon>Bacillati</taxon>
        <taxon>Cyanobacteriota</taxon>
        <taxon>Cyanophyceae</taxon>
        <taxon>Pseudanabaenales</taxon>
        <taxon>Pseudanabaenaceae</taxon>
        <taxon>Pseudanabaena</taxon>
        <taxon>Pseudanabaena yagii</taxon>
    </lineage>
</organism>
<evidence type="ECO:0000256" key="5">
    <source>
        <dbReference type="ARBA" id="ARBA00022840"/>
    </source>
</evidence>
<dbReference type="InterPro" id="IPR050512">
    <property type="entry name" value="Sulf_AdTrans/APS_kinase"/>
</dbReference>
<reference evidence="8 9" key="1">
    <citation type="submission" date="2020-03" db="EMBL/GenBank/DDBJ databases">
        <title>Draft Genome Sequence of 2-Methylisoborneol Producing Pseudanabaena yagii Strain GIHE-NHR1 Isolated from North Han River in South Korea.</title>
        <authorList>
            <person name="Jeong J."/>
        </authorList>
    </citation>
    <scope>NUCLEOTIDE SEQUENCE [LARGE SCALE GENOMIC DNA]</scope>
    <source>
        <strain evidence="8 9">GIHE-NHR1</strain>
    </source>
</reference>
<keyword evidence="4 6" id="KW-0547">Nucleotide-binding</keyword>
<keyword evidence="5 6" id="KW-0067">ATP-binding</keyword>
<keyword evidence="3 6" id="KW-0808">Transferase</keyword>
<proteinExistence type="inferred from homology"/>
<dbReference type="Gene3D" id="3.40.50.300">
    <property type="entry name" value="P-loop containing nucleotide triphosphate hydrolases"/>
    <property type="match status" value="1"/>
</dbReference>
<dbReference type="InterPro" id="IPR002891">
    <property type="entry name" value="APS"/>
</dbReference>
<evidence type="ECO:0000256" key="4">
    <source>
        <dbReference type="ARBA" id="ARBA00022741"/>
    </source>
</evidence>
<dbReference type="GO" id="GO:0004020">
    <property type="term" value="F:adenylylsulfate kinase activity"/>
    <property type="evidence" value="ECO:0007669"/>
    <property type="project" value="UniProtKB-EC"/>
</dbReference>
<dbReference type="NCBIfam" id="TIGR00455">
    <property type="entry name" value="apsK"/>
    <property type="match status" value="1"/>
</dbReference>
<keyword evidence="9" id="KW-1185">Reference proteome</keyword>
<dbReference type="PANTHER" id="PTHR42700">
    <property type="entry name" value="SULFATE ADENYLYLTRANSFERASE"/>
    <property type="match status" value="1"/>
</dbReference>
<evidence type="ECO:0000313" key="8">
    <source>
        <dbReference type="EMBL" id="NMF58660.1"/>
    </source>
</evidence>
<comment type="function">
    <text evidence="6">Catalyzes the synthesis of activated sulfate.</text>
</comment>
<dbReference type="Pfam" id="PF01583">
    <property type="entry name" value="APS_kinase"/>
    <property type="match status" value="1"/>
</dbReference>
<keyword evidence="6 8" id="KW-0418">Kinase</keyword>
<comment type="caution">
    <text evidence="8">The sequence shown here is derived from an EMBL/GenBank/DDBJ whole genome shotgun (WGS) entry which is preliminary data.</text>
</comment>
<evidence type="ECO:0000256" key="6">
    <source>
        <dbReference type="RuleBase" id="RU004347"/>
    </source>
</evidence>
<comment type="pathway">
    <text evidence="6">Sulfur metabolism; hydrogen sulfide biosynthesis; sulfite from sulfate: step 2/3.</text>
</comment>
<dbReference type="InterPro" id="IPR027417">
    <property type="entry name" value="P-loop_NTPase"/>
</dbReference>
<dbReference type="CDD" id="cd02027">
    <property type="entry name" value="APSK"/>
    <property type="match status" value="1"/>
</dbReference>